<evidence type="ECO:0000313" key="4">
    <source>
        <dbReference type="Proteomes" id="UP000681425"/>
    </source>
</evidence>
<dbReference type="KEGG" id="spph:KFK14_12330"/>
<organism evidence="3 4">
    <name type="scientific">Sphingobium phenoxybenzoativorans</name>
    <dbReference type="NCBI Taxonomy" id="1592790"/>
    <lineage>
        <taxon>Bacteria</taxon>
        <taxon>Pseudomonadati</taxon>
        <taxon>Pseudomonadota</taxon>
        <taxon>Alphaproteobacteria</taxon>
        <taxon>Sphingomonadales</taxon>
        <taxon>Sphingomonadaceae</taxon>
        <taxon>Sphingobium</taxon>
    </lineage>
</organism>
<sequence length="258" mass="26834">MSEQHLLYTLDEGVAILTLNRPDRLNALSTALLGDIGAALDRAVADGARCVLLKGEGRAFSSGADLVSTGGLPDDLGQLLEEHYNPLVRKFAAIPVPVVSAVQGAAAGAGCSLALAADLTVAARSAYFLLAFANIGLVPDAGATWMLAKAVGRSRAMEMALLGEKIPAEKAADWGLIHKVVDDEALHDAALALAKKLAAGPVVALGMIRKAINSALDSSLDTVLDSERDDQRAAGRTEDAREAITAFGEKRKPVFKGK</sequence>
<keyword evidence="4" id="KW-1185">Reference proteome</keyword>
<dbReference type="InterPro" id="IPR018376">
    <property type="entry name" value="Enoyl-CoA_hyd/isom_CS"/>
</dbReference>
<dbReference type="CDD" id="cd06558">
    <property type="entry name" value="crotonase-like"/>
    <property type="match status" value="1"/>
</dbReference>
<dbReference type="PANTHER" id="PTHR43459:SF1">
    <property type="entry name" value="EG:BACN32G11.4 PROTEIN"/>
    <property type="match status" value="1"/>
</dbReference>
<protein>
    <submittedName>
        <fullName evidence="3">Enoyl-CoA hydratase/isomerase family protein</fullName>
    </submittedName>
</protein>
<accession>A0A975K5M4</accession>
<evidence type="ECO:0000256" key="1">
    <source>
        <dbReference type="ARBA" id="ARBA00005254"/>
    </source>
</evidence>
<gene>
    <name evidence="3" type="ORF">KFK14_12330</name>
</gene>
<dbReference type="AlphaFoldDB" id="A0A975K5M4"/>
<dbReference type="PANTHER" id="PTHR43459">
    <property type="entry name" value="ENOYL-COA HYDRATASE"/>
    <property type="match status" value="1"/>
</dbReference>
<evidence type="ECO:0000256" key="2">
    <source>
        <dbReference type="RuleBase" id="RU003707"/>
    </source>
</evidence>
<name>A0A975K5M4_9SPHN</name>
<dbReference type="RefSeq" id="WP_212607842.1">
    <property type="nucleotide sequence ID" value="NZ_CP073910.1"/>
</dbReference>
<dbReference type="InterPro" id="IPR029045">
    <property type="entry name" value="ClpP/crotonase-like_dom_sf"/>
</dbReference>
<dbReference type="SUPFAM" id="SSF52096">
    <property type="entry name" value="ClpP/crotonase"/>
    <property type="match status" value="1"/>
</dbReference>
<reference evidence="3" key="1">
    <citation type="submission" date="2021-04" db="EMBL/GenBank/DDBJ databases">
        <title>Isolation of p-tert-butylphenol degrading bacteria Sphingobium phenoxybenzoativorans Tas13 from active sludge.</title>
        <authorList>
            <person name="Li Y."/>
        </authorList>
    </citation>
    <scope>NUCLEOTIDE SEQUENCE</scope>
    <source>
        <strain evidence="3">Tas13</strain>
    </source>
</reference>
<dbReference type="GO" id="GO:0003824">
    <property type="term" value="F:catalytic activity"/>
    <property type="evidence" value="ECO:0007669"/>
    <property type="project" value="InterPro"/>
</dbReference>
<dbReference type="InterPro" id="IPR014748">
    <property type="entry name" value="Enoyl-CoA_hydra_C"/>
</dbReference>
<dbReference type="Gene3D" id="1.10.12.10">
    <property type="entry name" value="Lyase 2-enoyl-coa Hydratase, Chain A, domain 2"/>
    <property type="match status" value="1"/>
</dbReference>
<evidence type="ECO:0000313" key="3">
    <source>
        <dbReference type="EMBL" id="QUT03937.1"/>
    </source>
</evidence>
<dbReference type="InterPro" id="IPR001753">
    <property type="entry name" value="Enoyl-CoA_hydra/iso"/>
</dbReference>
<dbReference type="Proteomes" id="UP000681425">
    <property type="component" value="Chromosome"/>
</dbReference>
<proteinExistence type="inferred from homology"/>
<dbReference type="Gene3D" id="3.90.226.10">
    <property type="entry name" value="2-enoyl-CoA Hydratase, Chain A, domain 1"/>
    <property type="match status" value="1"/>
</dbReference>
<dbReference type="EMBL" id="CP073910">
    <property type="protein sequence ID" value="QUT03937.1"/>
    <property type="molecule type" value="Genomic_DNA"/>
</dbReference>
<dbReference type="PROSITE" id="PS00166">
    <property type="entry name" value="ENOYL_COA_HYDRATASE"/>
    <property type="match status" value="1"/>
</dbReference>
<comment type="similarity">
    <text evidence="1 2">Belongs to the enoyl-CoA hydratase/isomerase family.</text>
</comment>
<dbReference type="Pfam" id="PF00378">
    <property type="entry name" value="ECH_1"/>
    <property type="match status" value="1"/>
</dbReference>